<dbReference type="PANTHER" id="PTHR44591">
    <property type="entry name" value="STRESS RESPONSE REGULATOR PROTEIN 1"/>
    <property type="match status" value="1"/>
</dbReference>
<dbReference type="SMART" id="SM00448">
    <property type="entry name" value="REC"/>
    <property type="match status" value="1"/>
</dbReference>
<dbReference type="Proteomes" id="UP000203589">
    <property type="component" value="Chromosome"/>
</dbReference>
<dbReference type="GO" id="GO:0004016">
    <property type="term" value="F:adenylate cyclase activity"/>
    <property type="evidence" value="ECO:0007669"/>
    <property type="project" value="UniProtKB-EC"/>
</dbReference>
<evidence type="ECO:0000313" key="5">
    <source>
        <dbReference type="Proteomes" id="UP000203589"/>
    </source>
</evidence>
<organism evidence="4 5">
    <name type="scientific">Antarctobacter heliothermus</name>
    <dbReference type="NCBI Taxonomy" id="74033"/>
    <lineage>
        <taxon>Bacteria</taxon>
        <taxon>Pseudomonadati</taxon>
        <taxon>Pseudomonadota</taxon>
        <taxon>Alphaproteobacteria</taxon>
        <taxon>Rhodobacterales</taxon>
        <taxon>Roseobacteraceae</taxon>
        <taxon>Antarctobacter</taxon>
    </lineage>
</organism>
<name>A0A222E109_9RHOB</name>
<dbReference type="PROSITE" id="PS50110">
    <property type="entry name" value="RESPONSE_REGULATORY"/>
    <property type="match status" value="1"/>
</dbReference>
<sequence>MTHRLIIADDNAQFLEFVRTVAEGAGWVVTLCADGIELMAILEEMSDPALVLVDINMPNLDGVEVAWKLSDLAESAPARLRFITGGDPSNAIAARMIAKAREQDPGMTLFKPIPIDKLREVLAYEAEMLKEQFS</sequence>
<feature type="domain" description="Response regulatory" evidence="3">
    <location>
        <begin position="4"/>
        <end position="126"/>
    </location>
</feature>
<dbReference type="KEGG" id="aht:ANTHELSMS3_01118"/>
<feature type="modified residue" description="4-aspartylphosphate" evidence="2">
    <location>
        <position position="54"/>
    </location>
</feature>
<dbReference type="Pfam" id="PF00072">
    <property type="entry name" value="Response_reg"/>
    <property type="match status" value="1"/>
</dbReference>
<keyword evidence="5" id="KW-1185">Reference proteome</keyword>
<dbReference type="EMBL" id="CP022540">
    <property type="protein sequence ID" value="ASP19833.1"/>
    <property type="molecule type" value="Genomic_DNA"/>
</dbReference>
<dbReference type="Gene3D" id="3.40.50.2300">
    <property type="match status" value="1"/>
</dbReference>
<keyword evidence="4" id="KW-0456">Lyase</keyword>
<dbReference type="SUPFAM" id="SSF52172">
    <property type="entry name" value="CheY-like"/>
    <property type="match status" value="1"/>
</dbReference>
<dbReference type="GO" id="GO:0000160">
    <property type="term" value="P:phosphorelay signal transduction system"/>
    <property type="evidence" value="ECO:0007669"/>
    <property type="project" value="InterPro"/>
</dbReference>
<evidence type="ECO:0000256" key="2">
    <source>
        <dbReference type="PROSITE-ProRule" id="PRU00169"/>
    </source>
</evidence>
<dbReference type="PANTHER" id="PTHR44591:SF3">
    <property type="entry name" value="RESPONSE REGULATORY DOMAIN-CONTAINING PROTEIN"/>
    <property type="match status" value="1"/>
</dbReference>
<dbReference type="OrthoDB" id="7864571at2"/>
<protein>
    <submittedName>
        <fullName evidence="4">Adenylate cyclase 2</fullName>
        <ecNumber evidence="4">4.6.1.1</ecNumber>
    </submittedName>
</protein>
<dbReference type="AlphaFoldDB" id="A0A222E109"/>
<keyword evidence="1 2" id="KW-0597">Phosphoprotein</keyword>
<dbReference type="EC" id="4.6.1.1" evidence="4"/>
<evidence type="ECO:0000256" key="1">
    <source>
        <dbReference type="ARBA" id="ARBA00022553"/>
    </source>
</evidence>
<proteinExistence type="predicted"/>
<reference evidence="4 5" key="1">
    <citation type="submission" date="2017-07" db="EMBL/GenBank/DDBJ databases">
        <title>Genome Sequence of Antarctobacter heliothermus Strain SMS3 Isolated from a culture of the Diatom Skeletonema marinoi.</title>
        <authorList>
            <person name="Topel M."/>
            <person name="Pinder M.I.M."/>
            <person name="Johansson O.N."/>
            <person name="Kourtchenko O."/>
            <person name="Godhe A."/>
            <person name="Clarke A.K."/>
        </authorList>
    </citation>
    <scope>NUCLEOTIDE SEQUENCE [LARGE SCALE GENOMIC DNA]</scope>
    <source>
        <strain evidence="4 5">SMS3</strain>
    </source>
</reference>
<evidence type="ECO:0000259" key="3">
    <source>
        <dbReference type="PROSITE" id="PS50110"/>
    </source>
</evidence>
<dbReference type="InterPro" id="IPR011006">
    <property type="entry name" value="CheY-like_superfamily"/>
</dbReference>
<dbReference type="InterPro" id="IPR050595">
    <property type="entry name" value="Bact_response_regulator"/>
</dbReference>
<accession>A0A222E109</accession>
<dbReference type="RefSeq" id="WP_094034018.1">
    <property type="nucleotide sequence ID" value="NZ_CP022540.1"/>
</dbReference>
<dbReference type="InterPro" id="IPR001789">
    <property type="entry name" value="Sig_transdc_resp-reg_receiver"/>
</dbReference>
<gene>
    <name evidence="4" type="primary">cyaB</name>
    <name evidence="4" type="ORF">ANTHELSMS3_01118</name>
</gene>
<evidence type="ECO:0000313" key="4">
    <source>
        <dbReference type="EMBL" id="ASP19833.1"/>
    </source>
</evidence>